<dbReference type="InterPro" id="IPR049012">
    <property type="entry name" value="Mutator_transp_dom"/>
</dbReference>
<feature type="domain" description="Mutator-like transposase" evidence="1">
    <location>
        <begin position="1"/>
        <end position="92"/>
    </location>
</feature>
<reference evidence="2" key="1">
    <citation type="journal article" date="2023" name="G3 (Bethesda)">
        <title>A reference genome for the long-term kleptoplast-retaining sea slug Elysia crispata morphotype clarki.</title>
        <authorList>
            <person name="Eastman K.E."/>
            <person name="Pendleton A.L."/>
            <person name="Shaikh M.A."/>
            <person name="Suttiyut T."/>
            <person name="Ogas R."/>
            <person name="Tomko P."/>
            <person name="Gavelis G."/>
            <person name="Widhalm J.R."/>
            <person name="Wisecaver J.H."/>
        </authorList>
    </citation>
    <scope>NUCLEOTIDE SEQUENCE</scope>
    <source>
        <strain evidence="2">ECLA1</strain>
    </source>
</reference>
<evidence type="ECO:0000313" key="3">
    <source>
        <dbReference type="Proteomes" id="UP001283361"/>
    </source>
</evidence>
<dbReference type="EMBL" id="JAWDGP010000623">
    <property type="protein sequence ID" value="KAK3798782.1"/>
    <property type="molecule type" value="Genomic_DNA"/>
</dbReference>
<dbReference type="AlphaFoldDB" id="A0AAE1E9D3"/>
<protein>
    <recommendedName>
        <fullName evidence="1">Mutator-like transposase domain-containing protein</fullName>
    </recommendedName>
</protein>
<evidence type="ECO:0000313" key="2">
    <source>
        <dbReference type="EMBL" id="KAK3798782.1"/>
    </source>
</evidence>
<accession>A0AAE1E9D3</accession>
<dbReference type="Proteomes" id="UP001283361">
    <property type="component" value="Unassembled WGS sequence"/>
</dbReference>
<evidence type="ECO:0000259" key="1">
    <source>
        <dbReference type="Pfam" id="PF20700"/>
    </source>
</evidence>
<organism evidence="2 3">
    <name type="scientific">Elysia crispata</name>
    <name type="common">lettuce slug</name>
    <dbReference type="NCBI Taxonomy" id="231223"/>
    <lineage>
        <taxon>Eukaryota</taxon>
        <taxon>Metazoa</taxon>
        <taxon>Spiralia</taxon>
        <taxon>Lophotrochozoa</taxon>
        <taxon>Mollusca</taxon>
        <taxon>Gastropoda</taxon>
        <taxon>Heterobranchia</taxon>
        <taxon>Euthyneura</taxon>
        <taxon>Panpulmonata</taxon>
        <taxon>Sacoglossa</taxon>
        <taxon>Placobranchoidea</taxon>
        <taxon>Plakobranchidae</taxon>
        <taxon>Elysia</taxon>
    </lineage>
</organism>
<comment type="caution">
    <text evidence="2">The sequence shown here is derived from an EMBL/GenBank/DDBJ whole genome shotgun (WGS) entry which is preliminary data.</text>
</comment>
<keyword evidence="3" id="KW-1185">Reference proteome</keyword>
<sequence>MLNVGLSSAGHTTFCETMGLEGLTEKSFASHVREIHQASDRLKTAVLNKAVKKVYEAHGKAEEGVLDIAVSYDGTWQKGGHASKYGLGVVIERIN</sequence>
<proteinExistence type="predicted"/>
<gene>
    <name evidence="2" type="ORF">RRG08_040614</name>
</gene>
<dbReference type="Pfam" id="PF20700">
    <property type="entry name" value="Mutator"/>
    <property type="match status" value="1"/>
</dbReference>
<name>A0AAE1E9D3_9GAST</name>